<name>A0ABD3PDP0_9STRA</name>
<comment type="subcellular location">
    <subcellularLocation>
        <location evidence="1">Nucleus</location>
    </subcellularLocation>
</comment>
<reference evidence="8 9" key="1">
    <citation type="journal article" date="2020" name="G3 (Bethesda)">
        <title>Improved Reference Genome for Cyclotella cryptica CCMP332, a Model for Cell Wall Morphogenesis, Salinity Adaptation, and Lipid Production in Diatoms (Bacillariophyta).</title>
        <authorList>
            <person name="Roberts W.R."/>
            <person name="Downey K.M."/>
            <person name="Ruck E.C."/>
            <person name="Traller J.C."/>
            <person name="Alverson A.J."/>
        </authorList>
    </citation>
    <scope>NUCLEOTIDE SEQUENCE [LARGE SCALE GENOMIC DNA]</scope>
    <source>
        <strain evidence="8 9">CCMP332</strain>
    </source>
</reference>
<evidence type="ECO:0000256" key="2">
    <source>
        <dbReference type="ARBA" id="ARBA00022448"/>
    </source>
</evidence>
<keyword evidence="3 5" id="KW-0509">mRNA transport</keyword>
<dbReference type="InterPro" id="IPR012677">
    <property type="entry name" value="Nucleotide-bd_a/b_plait_sf"/>
</dbReference>
<dbReference type="AlphaFoldDB" id="A0ABD3PDP0"/>
<feature type="domain" description="RRM Nup35-type" evidence="7">
    <location>
        <begin position="131"/>
        <end position="226"/>
    </location>
</feature>
<gene>
    <name evidence="8" type="ORF">HJC23_008764</name>
</gene>
<keyword evidence="5" id="KW-0811">Translocation</keyword>
<proteinExistence type="predicted"/>
<dbReference type="Proteomes" id="UP001516023">
    <property type="component" value="Unassembled WGS sequence"/>
</dbReference>
<feature type="region of interest" description="Disordered" evidence="6">
    <location>
        <begin position="1"/>
        <end position="71"/>
    </location>
</feature>
<evidence type="ECO:0000256" key="5">
    <source>
        <dbReference type="PROSITE-ProRule" id="PRU00804"/>
    </source>
</evidence>
<comment type="caution">
    <text evidence="8">The sequence shown here is derived from an EMBL/GenBank/DDBJ whole genome shotgun (WGS) entry which is preliminary data.</text>
</comment>
<evidence type="ECO:0000313" key="8">
    <source>
        <dbReference type="EMBL" id="KAL3785876.1"/>
    </source>
</evidence>
<dbReference type="InterPro" id="IPR007846">
    <property type="entry name" value="RRM_NUP35_dom"/>
</dbReference>
<feature type="compositionally biased region" description="Polar residues" evidence="6">
    <location>
        <begin position="21"/>
        <end position="30"/>
    </location>
</feature>
<feature type="compositionally biased region" description="Basic and acidic residues" evidence="6">
    <location>
        <begin position="34"/>
        <end position="52"/>
    </location>
</feature>
<keyword evidence="2 5" id="KW-0813">Transport</keyword>
<keyword evidence="5" id="KW-0653">Protein transport</keyword>
<keyword evidence="9" id="KW-1185">Reference proteome</keyword>
<dbReference type="PANTHER" id="PTHR21527:SF6">
    <property type="entry name" value="NUCLEOPORIN NUP35"/>
    <property type="match status" value="1"/>
</dbReference>
<keyword evidence="5" id="KW-0906">Nuclear pore complex</keyword>
<keyword evidence="4 5" id="KW-0539">Nucleus</keyword>
<evidence type="ECO:0000256" key="3">
    <source>
        <dbReference type="ARBA" id="ARBA00022816"/>
    </source>
</evidence>
<dbReference type="PANTHER" id="PTHR21527">
    <property type="entry name" value="NUCLEOPORIN NUP35"/>
    <property type="match status" value="1"/>
</dbReference>
<accession>A0ABD3PDP0</accession>
<dbReference type="GO" id="GO:0005643">
    <property type="term" value="C:nuclear pore"/>
    <property type="evidence" value="ECO:0007669"/>
    <property type="project" value="UniProtKB-UniRule"/>
</dbReference>
<evidence type="ECO:0000256" key="1">
    <source>
        <dbReference type="ARBA" id="ARBA00004123"/>
    </source>
</evidence>
<sequence length="295" mass="31622">MNNLFSNPMPTGANKAPFNFAPSTHDSSGLRQRRPTDTNRHLDSVDHTKDENSNPNNSSRGIPSYGKWDGANSKVRAPPRVFLAASGKSALRNATAMSVQQAPPPTNEHVSDGDSHSQALTVVPNTKIYSDESSLWVVAYGFRTEAQFRALIHRLESCGTITSSRGGLSTGRTKTGSDNGSNWVAVRYSSALAAHKAMCQNGGFVSVGGSTMVIGVMSLSDSNAADKLGIDIYGTHSTSHDVVIRSVSRGINEHPMTDDSDLLLGDREDGMDVSDRATSGLDSICGKVLAWFFMW</sequence>
<evidence type="ECO:0000256" key="4">
    <source>
        <dbReference type="ARBA" id="ARBA00023242"/>
    </source>
</evidence>
<dbReference type="Gene3D" id="3.30.70.330">
    <property type="match status" value="1"/>
</dbReference>
<dbReference type="PROSITE" id="PS51472">
    <property type="entry name" value="RRM_NUP35"/>
    <property type="match status" value="1"/>
</dbReference>
<evidence type="ECO:0000256" key="6">
    <source>
        <dbReference type="SAM" id="MobiDB-lite"/>
    </source>
</evidence>
<evidence type="ECO:0000259" key="7">
    <source>
        <dbReference type="PROSITE" id="PS51472"/>
    </source>
</evidence>
<dbReference type="Pfam" id="PF05172">
    <property type="entry name" value="RRM_Nup35"/>
    <property type="match status" value="1"/>
</dbReference>
<organism evidence="8 9">
    <name type="scientific">Cyclotella cryptica</name>
    <dbReference type="NCBI Taxonomy" id="29204"/>
    <lineage>
        <taxon>Eukaryota</taxon>
        <taxon>Sar</taxon>
        <taxon>Stramenopiles</taxon>
        <taxon>Ochrophyta</taxon>
        <taxon>Bacillariophyta</taxon>
        <taxon>Coscinodiscophyceae</taxon>
        <taxon>Thalassiosirophycidae</taxon>
        <taxon>Stephanodiscales</taxon>
        <taxon>Stephanodiscaceae</taxon>
        <taxon>Cyclotella</taxon>
    </lineage>
</organism>
<protein>
    <recommendedName>
        <fullName evidence="7">RRM Nup35-type domain-containing protein</fullName>
    </recommendedName>
</protein>
<evidence type="ECO:0000313" key="9">
    <source>
        <dbReference type="Proteomes" id="UP001516023"/>
    </source>
</evidence>
<dbReference type="EMBL" id="JABMIG020000207">
    <property type="protein sequence ID" value="KAL3785876.1"/>
    <property type="molecule type" value="Genomic_DNA"/>
</dbReference>
<feature type="region of interest" description="Disordered" evidence="6">
    <location>
        <begin position="94"/>
        <end position="116"/>
    </location>
</feature>
<dbReference type="GO" id="GO:0051028">
    <property type="term" value="P:mRNA transport"/>
    <property type="evidence" value="ECO:0007669"/>
    <property type="project" value="UniProtKB-UniRule"/>
</dbReference>